<keyword evidence="3" id="KW-1185">Reference proteome</keyword>
<protein>
    <submittedName>
        <fullName evidence="2">DUF4234 domain-containing protein</fullName>
    </submittedName>
</protein>
<gene>
    <name evidence="2" type="ORF">I9W95_16605</name>
</gene>
<dbReference type="EMBL" id="JAEDAH010000102">
    <property type="protein sequence ID" value="MCA6065219.1"/>
    <property type="molecule type" value="Genomic_DNA"/>
</dbReference>
<keyword evidence="1" id="KW-1133">Transmembrane helix</keyword>
<evidence type="ECO:0000313" key="3">
    <source>
        <dbReference type="Proteomes" id="UP000714380"/>
    </source>
</evidence>
<proteinExistence type="predicted"/>
<evidence type="ECO:0000256" key="1">
    <source>
        <dbReference type="SAM" id="Phobius"/>
    </source>
</evidence>
<accession>A0ABS7ZU32</accession>
<comment type="caution">
    <text evidence="2">The sequence shown here is derived from an EMBL/GenBank/DDBJ whole genome shotgun (WGS) entry which is preliminary data.</text>
</comment>
<reference evidence="2 3" key="1">
    <citation type="submission" date="2020-12" db="EMBL/GenBank/DDBJ databases">
        <title>Novel Thalassolituus-related marine hydrocarbonoclastic bacteria mediated algae-derived hydrocarbons mineralization in twilight zone of the northern South China Sea.</title>
        <authorList>
            <person name="Dong C."/>
        </authorList>
    </citation>
    <scope>NUCLEOTIDE SEQUENCE [LARGE SCALE GENOMIC DNA]</scope>
    <source>
        <strain evidence="2 3">IMCC1826</strain>
    </source>
</reference>
<organism evidence="2 3">
    <name type="scientific">Thalassolituus marinus</name>
    <dbReference type="NCBI Taxonomy" id="671053"/>
    <lineage>
        <taxon>Bacteria</taxon>
        <taxon>Pseudomonadati</taxon>
        <taxon>Pseudomonadota</taxon>
        <taxon>Gammaproteobacteria</taxon>
        <taxon>Oceanospirillales</taxon>
        <taxon>Oceanospirillaceae</taxon>
        <taxon>Thalassolituus</taxon>
    </lineage>
</organism>
<dbReference type="Proteomes" id="UP000714380">
    <property type="component" value="Unassembled WGS sequence"/>
</dbReference>
<feature type="transmembrane region" description="Helical" evidence="1">
    <location>
        <begin position="21"/>
        <end position="38"/>
    </location>
</feature>
<sequence length="173" mass="19381">MQASNAGPRNAAFYQVGTEKFIELSLVTFGVYGIYWTWANWKAIQQAGEPVNPLLRTLFAVFWQFSLYQRIAVRAGTEDMGPRWKPVRLFVLFAAFSVLPIWMLITAHPWAALAGLLTLLPNVLVNQSINAINEKYLPFYEQNTELSASNWTAVVAGVVGWLTLLTLALTSDL</sequence>
<feature type="transmembrane region" description="Helical" evidence="1">
    <location>
        <begin position="148"/>
        <end position="169"/>
    </location>
</feature>
<keyword evidence="1" id="KW-0472">Membrane</keyword>
<name>A0ABS7ZU32_9GAMM</name>
<keyword evidence="1" id="KW-0812">Transmembrane</keyword>
<dbReference type="RefSeq" id="WP_225676948.1">
    <property type="nucleotide sequence ID" value="NZ_JAEDAH010000102.1"/>
</dbReference>
<evidence type="ECO:0000313" key="2">
    <source>
        <dbReference type="EMBL" id="MCA6065219.1"/>
    </source>
</evidence>
<feature type="transmembrane region" description="Helical" evidence="1">
    <location>
        <begin position="89"/>
        <end position="111"/>
    </location>
</feature>
<feature type="transmembrane region" description="Helical" evidence="1">
    <location>
        <begin position="50"/>
        <end position="68"/>
    </location>
</feature>